<organism evidence="1 2">
    <name type="scientific">Pandoraea sputorum</name>
    <dbReference type="NCBI Taxonomy" id="93222"/>
    <lineage>
        <taxon>Bacteria</taxon>
        <taxon>Pseudomonadati</taxon>
        <taxon>Pseudomonadota</taxon>
        <taxon>Betaproteobacteria</taxon>
        <taxon>Burkholderiales</taxon>
        <taxon>Burkholderiaceae</taxon>
        <taxon>Pandoraea</taxon>
    </lineage>
</organism>
<sequence length="121" mass="13633">MQALHPLIHCADAKTLVRSFVQLLDSLPAQDEPNFRCAFLNDDDRVELKIISPGYAEPTVCVQVPRFGNFRIEADANNDQQAHLVFGDADDPLIVLGVPMTDDLRDALRFERKRSIHTVFS</sequence>
<evidence type="ECO:0000313" key="1">
    <source>
        <dbReference type="EMBL" id="VVE86059.1"/>
    </source>
</evidence>
<evidence type="ECO:0000313" key="2">
    <source>
        <dbReference type="Proteomes" id="UP000335538"/>
    </source>
</evidence>
<dbReference type="Proteomes" id="UP000335538">
    <property type="component" value="Unassembled WGS sequence"/>
</dbReference>
<dbReference type="EMBL" id="CABPSR010000083">
    <property type="protein sequence ID" value="VVE86059.1"/>
    <property type="molecule type" value="Genomic_DNA"/>
</dbReference>
<name>A0A5E5BJL6_9BURK</name>
<dbReference type="RefSeq" id="WP_150811656.1">
    <property type="nucleotide sequence ID" value="NZ_CABPSR010000083.1"/>
</dbReference>
<proteinExistence type="predicted"/>
<gene>
    <name evidence="1" type="ORF">PSP31121_05698</name>
</gene>
<dbReference type="AlphaFoldDB" id="A0A5E5BJL6"/>
<protein>
    <submittedName>
        <fullName evidence="1">Uncharacterized protein</fullName>
    </submittedName>
</protein>
<accession>A0A5E5BJL6</accession>
<reference evidence="1 2" key="1">
    <citation type="submission" date="2019-08" db="EMBL/GenBank/DDBJ databases">
        <authorList>
            <person name="Peeters C."/>
        </authorList>
    </citation>
    <scope>NUCLEOTIDE SEQUENCE [LARGE SCALE GENOMIC DNA]</scope>
    <source>
        <strain evidence="1 2">LMG 31121</strain>
    </source>
</reference>